<reference evidence="5 6" key="1">
    <citation type="submission" date="2018-01" db="EMBL/GenBank/DDBJ databases">
        <title>Genome sequence of Iodobacter sp. strain PCH194 isolated from Indian Trans-Himalaya.</title>
        <authorList>
            <person name="Kumar V."/>
            <person name="Thakur V."/>
            <person name="Kumar S."/>
            <person name="Singh D."/>
        </authorList>
    </citation>
    <scope>NUCLEOTIDE SEQUENCE [LARGE SCALE GENOMIC DNA]</scope>
    <source>
        <strain evidence="5 6">PCH194</strain>
    </source>
</reference>
<keyword evidence="3" id="KW-0677">Repeat</keyword>
<dbReference type="KEGG" id="ifl:C1H71_01870"/>
<sequence>MIHNLSDVQSKNIGLSTNIWQFCVVLPGAKIGMDCNINAHCFIENDVEIGDRVTVKSGVYLWDGTRLENDVFIGPNVTFSNDKYPRSKQYPPQFEGAIVKSGASIGAGAVILPGIIIGENAMVGAGAVVTKNVPKNAVVAGVPARLINIKDAENDSLS</sequence>
<dbReference type="Pfam" id="PF00132">
    <property type="entry name" value="Hexapep"/>
    <property type="match status" value="1"/>
</dbReference>
<dbReference type="AlphaFoldDB" id="A0A7G3G4S2"/>
<keyword evidence="6" id="KW-1185">Reference proteome</keyword>
<dbReference type="InterPro" id="IPR018357">
    <property type="entry name" value="Hexapep_transf_CS"/>
</dbReference>
<dbReference type="GO" id="GO:0016746">
    <property type="term" value="F:acyltransferase activity"/>
    <property type="evidence" value="ECO:0007669"/>
    <property type="project" value="UniProtKB-KW"/>
</dbReference>
<dbReference type="InterPro" id="IPR001451">
    <property type="entry name" value="Hexapep"/>
</dbReference>
<dbReference type="SUPFAM" id="SSF51161">
    <property type="entry name" value="Trimeric LpxA-like enzymes"/>
    <property type="match status" value="1"/>
</dbReference>
<dbReference type="Proteomes" id="UP000515917">
    <property type="component" value="Chromosome"/>
</dbReference>
<keyword evidence="5" id="KW-0413">Isomerase</keyword>
<organism evidence="5 6">
    <name type="scientific">Iodobacter fluviatilis</name>
    <dbReference type="NCBI Taxonomy" id="537"/>
    <lineage>
        <taxon>Bacteria</taxon>
        <taxon>Pseudomonadati</taxon>
        <taxon>Pseudomonadota</taxon>
        <taxon>Betaproteobacteria</taxon>
        <taxon>Neisseriales</taxon>
        <taxon>Chitinibacteraceae</taxon>
        <taxon>Iodobacter</taxon>
    </lineage>
</organism>
<dbReference type="InterPro" id="IPR011004">
    <property type="entry name" value="Trimer_LpxA-like_sf"/>
</dbReference>
<dbReference type="Pfam" id="PF14602">
    <property type="entry name" value="Hexapep_2"/>
    <property type="match status" value="1"/>
</dbReference>
<keyword evidence="2" id="KW-0808">Transferase</keyword>
<dbReference type="Gene3D" id="2.160.10.10">
    <property type="entry name" value="Hexapeptide repeat proteins"/>
    <property type="match status" value="1"/>
</dbReference>
<dbReference type="RefSeq" id="WP_130105051.1">
    <property type="nucleotide sequence ID" value="NZ_CP025781.1"/>
</dbReference>
<dbReference type="EMBL" id="CP025781">
    <property type="protein sequence ID" value="QBC42430.1"/>
    <property type="molecule type" value="Genomic_DNA"/>
</dbReference>
<dbReference type="InterPro" id="IPR050179">
    <property type="entry name" value="Trans_hexapeptide_repeat"/>
</dbReference>
<evidence type="ECO:0000256" key="3">
    <source>
        <dbReference type="ARBA" id="ARBA00022737"/>
    </source>
</evidence>
<evidence type="ECO:0000256" key="4">
    <source>
        <dbReference type="ARBA" id="ARBA00023315"/>
    </source>
</evidence>
<protein>
    <submittedName>
        <fullName evidence="5">dTDP-6-deoxy-3,4-keto-hexulose isomerase</fullName>
    </submittedName>
</protein>
<comment type="similarity">
    <text evidence="1">Belongs to the transferase hexapeptide repeat family.</text>
</comment>
<accession>A0A7G3G4S2</accession>
<evidence type="ECO:0000256" key="1">
    <source>
        <dbReference type="ARBA" id="ARBA00007274"/>
    </source>
</evidence>
<evidence type="ECO:0000313" key="5">
    <source>
        <dbReference type="EMBL" id="QBC42430.1"/>
    </source>
</evidence>
<dbReference type="PANTHER" id="PTHR43300">
    <property type="entry name" value="ACETYLTRANSFERASE"/>
    <property type="match status" value="1"/>
</dbReference>
<dbReference type="PROSITE" id="PS00101">
    <property type="entry name" value="HEXAPEP_TRANSFERASES"/>
    <property type="match status" value="1"/>
</dbReference>
<dbReference type="CDD" id="cd03358">
    <property type="entry name" value="LbH_WxcM_N_like"/>
    <property type="match status" value="1"/>
</dbReference>
<proteinExistence type="inferred from homology"/>
<name>A0A7G3G4S2_9NEIS</name>
<evidence type="ECO:0000256" key="2">
    <source>
        <dbReference type="ARBA" id="ARBA00022679"/>
    </source>
</evidence>
<dbReference type="PANTHER" id="PTHR43300:SF4">
    <property type="entry name" value="ACYL-[ACYL-CARRIER-PROTEIN]--UDP-N-ACETYLGLUCOSAMINE O-ACYLTRANSFERASE"/>
    <property type="match status" value="1"/>
</dbReference>
<keyword evidence="4" id="KW-0012">Acyltransferase</keyword>
<evidence type="ECO:0000313" key="6">
    <source>
        <dbReference type="Proteomes" id="UP000515917"/>
    </source>
</evidence>
<gene>
    <name evidence="5" type="ORF">C1H71_01870</name>
</gene>
<dbReference type="GO" id="GO:0016853">
    <property type="term" value="F:isomerase activity"/>
    <property type="evidence" value="ECO:0007669"/>
    <property type="project" value="UniProtKB-KW"/>
</dbReference>